<dbReference type="Proteomes" id="UP001054945">
    <property type="component" value="Unassembled WGS sequence"/>
</dbReference>
<keyword evidence="2" id="KW-1185">Reference proteome</keyword>
<gene>
    <name evidence="1" type="ORF">CEXT_385031</name>
</gene>
<dbReference type="AlphaFoldDB" id="A0AAV4T795"/>
<proteinExistence type="predicted"/>
<evidence type="ECO:0000313" key="1">
    <source>
        <dbReference type="EMBL" id="GIY41049.1"/>
    </source>
</evidence>
<reference evidence="1 2" key="1">
    <citation type="submission" date="2021-06" db="EMBL/GenBank/DDBJ databases">
        <title>Caerostris extrusa draft genome.</title>
        <authorList>
            <person name="Kono N."/>
            <person name="Arakawa K."/>
        </authorList>
    </citation>
    <scope>NUCLEOTIDE SEQUENCE [LARGE SCALE GENOMIC DNA]</scope>
</reference>
<sequence>MDGSTYRNLMRDMNAGNKKWEECVQRLSGNSAGDFPEHLKRETPVRLMSETLHQEDGWPYVSKSRERYECW</sequence>
<dbReference type="EMBL" id="BPLR01010689">
    <property type="protein sequence ID" value="GIY41049.1"/>
    <property type="molecule type" value="Genomic_DNA"/>
</dbReference>
<evidence type="ECO:0000313" key="2">
    <source>
        <dbReference type="Proteomes" id="UP001054945"/>
    </source>
</evidence>
<protein>
    <submittedName>
        <fullName evidence="1">Uncharacterized protein</fullName>
    </submittedName>
</protein>
<accession>A0AAV4T795</accession>
<comment type="caution">
    <text evidence="1">The sequence shown here is derived from an EMBL/GenBank/DDBJ whole genome shotgun (WGS) entry which is preliminary data.</text>
</comment>
<name>A0AAV4T795_CAEEX</name>
<organism evidence="1 2">
    <name type="scientific">Caerostris extrusa</name>
    <name type="common">Bark spider</name>
    <name type="synonym">Caerostris bankana</name>
    <dbReference type="NCBI Taxonomy" id="172846"/>
    <lineage>
        <taxon>Eukaryota</taxon>
        <taxon>Metazoa</taxon>
        <taxon>Ecdysozoa</taxon>
        <taxon>Arthropoda</taxon>
        <taxon>Chelicerata</taxon>
        <taxon>Arachnida</taxon>
        <taxon>Araneae</taxon>
        <taxon>Araneomorphae</taxon>
        <taxon>Entelegynae</taxon>
        <taxon>Araneoidea</taxon>
        <taxon>Araneidae</taxon>
        <taxon>Caerostris</taxon>
    </lineage>
</organism>